<name>A0A516X1R0_9ACTN</name>
<dbReference type="EMBL" id="CP041765">
    <property type="protein sequence ID" value="QDQ97009.1"/>
    <property type="molecule type" value="Genomic_DNA"/>
</dbReference>
<accession>A0A516X1R0</accession>
<gene>
    <name evidence="2" type="ORF">FO059_06255</name>
</gene>
<reference evidence="2 3" key="1">
    <citation type="submission" date="2019-07" db="EMBL/GenBank/DDBJ databases">
        <title>Tomitella cavernea sp. nov., an actinomycete isolated from soil.</title>
        <authorList>
            <person name="Cheng J."/>
        </authorList>
    </citation>
    <scope>NUCLEOTIDE SEQUENCE [LARGE SCALE GENOMIC DNA]</scope>
    <source>
        <strain evidence="2 3">HY188</strain>
    </source>
</reference>
<keyword evidence="1" id="KW-1133">Transmembrane helix</keyword>
<evidence type="ECO:0000256" key="1">
    <source>
        <dbReference type="SAM" id="Phobius"/>
    </source>
</evidence>
<dbReference type="RefSeq" id="WP_143907262.1">
    <property type="nucleotide sequence ID" value="NZ_CP041765.1"/>
</dbReference>
<organism evidence="2 3">
    <name type="scientific">Tomitella fengzijianii</name>
    <dbReference type="NCBI Taxonomy" id="2597660"/>
    <lineage>
        <taxon>Bacteria</taxon>
        <taxon>Bacillati</taxon>
        <taxon>Actinomycetota</taxon>
        <taxon>Actinomycetes</taxon>
        <taxon>Mycobacteriales</taxon>
        <taxon>Tomitella</taxon>
    </lineage>
</organism>
<feature type="transmembrane region" description="Helical" evidence="1">
    <location>
        <begin position="49"/>
        <end position="68"/>
    </location>
</feature>
<evidence type="ECO:0000313" key="2">
    <source>
        <dbReference type="EMBL" id="QDQ97009.1"/>
    </source>
</evidence>
<proteinExistence type="predicted"/>
<dbReference type="AlphaFoldDB" id="A0A516X1R0"/>
<reference evidence="2 3" key="2">
    <citation type="submission" date="2019-07" db="EMBL/GenBank/DDBJ databases">
        <authorList>
            <person name="Huang Y."/>
        </authorList>
    </citation>
    <scope>NUCLEOTIDE SEQUENCE [LARGE SCALE GENOMIC DNA]</scope>
    <source>
        <strain evidence="2 3">HY188</strain>
    </source>
</reference>
<keyword evidence="1" id="KW-0472">Membrane</keyword>
<keyword evidence="1" id="KW-0812">Transmembrane</keyword>
<sequence length="72" mass="7639">MRFTRQPWFGPKRGVGWGWRPVTWQGWLIVAVFIALVVASGLVFAGATAFVAVVVLVVVLIGVCAITGDAPG</sequence>
<feature type="transmembrane region" description="Helical" evidence="1">
    <location>
        <begin position="21"/>
        <end position="43"/>
    </location>
</feature>
<dbReference type="Proteomes" id="UP000317344">
    <property type="component" value="Chromosome"/>
</dbReference>
<dbReference type="KEGG" id="toy:FO059_06255"/>
<evidence type="ECO:0000313" key="3">
    <source>
        <dbReference type="Proteomes" id="UP000317344"/>
    </source>
</evidence>
<keyword evidence="3" id="KW-1185">Reference proteome</keyword>
<protein>
    <submittedName>
        <fullName evidence="2">Uncharacterized protein</fullName>
    </submittedName>
</protein>